<dbReference type="AlphaFoldDB" id="A0A1W2AZC4"/>
<comment type="similarity">
    <text evidence="10 11">Belongs to the TonB-dependent receptor family.</text>
</comment>
<dbReference type="NCBIfam" id="TIGR04056">
    <property type="entry name" value="OMP_RagA_SusC"/>
    <property type="match status" value="1"/>
</dbReference>
<keyword evidence="14" id="KW-1185">Reference proteome</keyword>
<evidence type="ECO:0000256" key="6">
    <source>
        <dbReference type="ARBA" id="ARBA00023004"/>
    </source>
</evidence>
<keyword evidence="7 11" id="KW-0798">TonB box</keyword>
<dbReference type="InterPro" id="IPR000531">
    <property type="entry name" value="Beta-barrel_TonB"/>
</dbReference>
<feature type="domain" description="Secretin/TonB short N-terminal" evidence="12">
    <location>
        <begin position="68"/>
        <end position="119"/>
    </location>
</feature>
<dbReference type="InterPro" id="IPR039426">
    <property type="entry name" value="TonB-dep_rcpt-like"/>
</dbReference>
<dbReference type="InterPro" id="IPR011662">
    <property type="entry name" value="Secretin/TonB_short_N"/>
</dbReference>
<name>A0A1W2AZC4_9SPHI</name>
<dbReference type="Pfam" id="PF07660">
    <property type="entry name" value="STN"/>
    <property type="match status" value="1"/>
</dbReference>
<dbReference type="Gene3D" id="2.60.40.1120">
    <property type="entry name" value="Carboxypeptidase-like, regulatory domain"/>
    <property type="match status" value="1"/>
</dbReference>
<keyword evidence="5 10" id="KW-0812">Transmembrane</keyword>
<dbReference type="InterPro" id="IPR036942">
    <property type="entry name" value="Beta-barrel_TonB_sf"/>
</dbReference>
<sequence length="1188" mass="131353">MYKNYTWNPGTAKKLRHKILLYMRLTTVIILASLLQVSAATFGQKINLSESNVTLKSILKEIRRQSKYDFYYDGKLVPDNQKVSVYVKDATLQEALNTVLNGLDLFYDIEGNTVSILKRVKQHSTQNKSNQKAIDVRGRIVDNEGRPLPGATIRVVGTNNVTLSNANGEFMLKDVAADAILDVSFTGFTTKRLPAGANLGTIALEVSNNNLQEVVVNTGFQSIQKEKLTGATVTITSKELEKRYTPNILTNLEGRVPGLVNYRGTTTIRGVSTFNNGARSPLYVVDGLPIEGSVANINPYDVETITVLKDAAAAAIYGVRASNGVVVITTKKANQNGTTIEFATDVTLTDKTDYDKFNLLTAAQQVDVENAYTTWLFTNPTSGPANITTYNNQINQGLPVTPIVYLNLQLAQNLIPKSQVDAALAQYRQNDFRKEFAEKALRNQLLQQYNFAVRTGSDKFQSSLLLNYKTDNNAIANAYNRQLNIFYKGTYMPLKWATIDFGINTVLGKAKESNSNFATSPLNVPSYLRLEDADGNRQYYTTADYNQYTTVNNSTIPQLQSMLVNHLDELEKDIRNTRQNFGRYFVNLKVNIIDGLTFSPQFQYENNSTTARTYSESDSYAMRYLRNSFTTRAGTAPNYTYTYLTPQGGRLATIQQNVDAWTARGQLDYIKQFKKHEINVLAGMEFRENLTKGSRGLLLGYDDQLQSQSMNTVNFAALSTMSNSTFFKPGINPSGVYSANIGNFIGVVPETRSRSNSVYANATYTYDSKYNVFGSFRKDYADAFGLDKKFRGRPLWSTGVSWNAHNEDFIKSQPWINFLKLRATYGITGNIAPGLTSLLVANSAVPANAATQLPVSEIQSSANPQLRWEKTATANIGIDFTLFQGRMNGALDIYRKRGSDILAATRIDPSEGFLSQIINNGDLLNNGIELNLQYQWFKPSKASGFGWSSNLVLSKNKNRVTYVDQIANTPQLLAEGGLKAGFPVQSLFSFQNAGPNSVGASQFYKADGTLTTGLLTSEDVGAIVFSGGLDPKINVTLINELSYKGFSLNILGVYYGGHFQRALQPTFVTGSAYGSLPSYTLDAWTPNNTDTYIPGYGQYAPTTALSPVQINNSDVFVRPSDFIKIRSVGLGYKLPRELTSKLGGRNVSLRFQLNNPKAVWIKNKVGIDPETGAAPTLTSYVFGLNFNL</sequence>
<comment type="subcellular location">
    <subcellularLocation>
        <location evidence="1 10">Cell outer membrane</location>
        <topology evidence="1 10">Multi-pass membrane protein</topology>
    </subcellularLocation>
</comment>
<evidence type="ECO:0000256" key="1">
    <source>
        <dbReference type="ARBA" id="ARBA00004571"/>
    </source>
</evidence>
<organism evidence="13 14">
    <name type="scientific">Pedobacter africanus</name>
    <dbReference type="NCBI Taxonomy" id="151894"/>
    <lineage>
        <taxon>Bacteria</taxon>
        <taxon>Pseudomonadati</taxon>
        <taxon>Bacteroidota</taxon>
        <taxon>Sphingobacteriia</taxon>
        <taxon>Sphingobacteriales</taxon>
        <taxon>Sphingobacteriaceae</taxon>
        <taxon>Pedobacter</taxon>
    </lineage>
</organism>
<dbReference type="Gene3D" id="2.40.170.20">
    <property type="entry name" value="TonB-dependent receptor, beta-barrel domain"/>
    <property type="match status" value="1"/>
</dbReference>
<evidence type="ECO:0000256" key="2">
    <source>
        <dbReference type="ARBA" id="ARBA00022448"/>
    </source>
</evidence>
<evidence type="ECO:0000256" key="11">
    <source>
        <dbReference type="RuleBase" id="RU003357"/>
    </source>
</evidence>
<accession>A0A1W2AZC4</accession>
<dbReference type="STRING" id="151894.SAMN04488524_1783"/>
<reference evidence="14" key="1">
    <citation type="submission" date="2017-04" db="EMBL/GenBank/DDBJ databases">
        <authorList>
            <person name="Varghese N."/>
            <person name="Submissions S."/>
        </authorList>
    </citation>
    <scope>NUCLEOTIDE SEQUENCE [LARGE SCALE GENOMIC DNA]</scope>
    <source>
        <strain evidence="14">DSM 12126</strain>
    </source>
</reference>
<gene>
    <name evidence="13" type="ORF">SAMN04488524_1783</name>
</gene>
<protein>
    <submittedName>
        <fullName evidence="13">TonB-linked outer membrane protein, SusC/RagA family</fullName>
    </submittedName>
</protein>
<keyword evidence="4" id="KW-0410">Iron transport</keyword>
<evidence type="ECO:0000256" key="5">
    <source>
        <dbReference type="ARBA" id="ARBA00022692"/>
    </source>
</evidence>
<evidence type="ECO:0000256" key="4">
    <source>
        <dbReference type="ARBA" id="ARBA00022496"/>
    </source>
</evidence>
<keyword evidence="8 10" id="KW-0472">Membrane</keyword>
<dbReference type="Pfam" id="PF00593">
    <property type="entry name" value="TonB_dep_Rec_b-barrel"/>
    <property type="match status" value="1"/>
</dbReference>
<dbReference type="SMART" id="SM00965">
    <property type="entry name" value="STN"/>
    <property type="match status" value="1"/>
</dbReference>
<proteinExistence type="inferred from homology"/>
<dbReference type="RefSeq" id="WP_084237973.1">
    <property type="nucleotide sequence ID" value="NZ_FWXT01000001.1"/>
</dbReference>
<dbReference type="Gene3D" id="2.170.130.10">
    <property type="entry name" value="TonB-dependent receptor, plug domain"/>
    <property type="match status" value="1"/>
</dbReference>
<evidence type="ECO:0000256" key="10">
    <source>
        <dbReference type="PROSITE-ProRule" id="PRU01360"/>
    </source>
</evidence>
<dbReference type="InterPro" id="IPR008969">
    <property type="entry name" value="CarboxyPept-like_regulatory"/>
</dbReference>
<dbReference type="InterPro" id="IPR023996">
    <property type="entry name" value="TonB-dep_OMP_SusC/RagA"/>
</dbReference>
<evidence type="ECO:0000313" key="13">
    <source>
        <dbReference type="EMBL" id="SMC66065.1"/>
    </source>
</evidence>
<keyword evidence="2 10" id="KW-0813">Transport</keyword>
<dbReference type="Pfam" id="PF13715">
    <property type="entry name" value="CarbopepD_reg_2"/>
    <property type="match status" value="1"/>
</dbReference>
<evidence type="ECO:0000256" key="9">
    <source>
        <dbReference type="ARBA" id="ARBA00023237"/>
    </source>
</evidence>
<dbReference type="SUPFAM" id="SSF56935">
    <property type="entry name" value="Porins"/>
    <property type="match status" value="1"/>
</dbReference>
<keyword evidence="9 10" id="KW-0998">Cell outer membrane</keyword>
<keyword evidence="6" id="KW-0408">Iron</keyword>
<dbReference type="GO" id="GO:0006826">
    <property type="term" value="P:iron ion transport"/>
    <property type="evidence" value="ECO:0007669"/>
    <property type="project" value="UniProtKB-KW"/>
</dbReference>
<evidence type="ECO:0000256" key="7">
    <source>
        <dbReference type="ARBA" id="ARBA00023077"/>
    </source>
</evidence>
<dbReference type="GO" id="GO:0009279">
    <property type="term" value="C:cell outer membrane"/>
    <property type="evidence" value="ECO:0007669"/>
    <property type="project" value="UniProtKB-SubCell"/>
</dbReference>
<keyword evidence="3 10" id="KW-1134">Transmembrane beta strand</keyword>
<dbReference type="Gene3D" id="3.55.50.30">
    <property type="match status" value="1"/>
</dbReference>
<dbReference type="Proteomes" id="UP000192756">
    <property type="component" value="Unassembled WGS sequence"/>
</dbReference>
<dbReference type="InterPro" id="IPR023997">
    <property type="entry name" value="TonB-dep_OMP_SusC/RagA_CS"/>
</dbReference>
<evidence type="ECO:0000313" key="14">
    <source>
        <dbReference type="Proteomes" id="UP000192756"/>
    </source>
</evidence>
<evidence type="ECO:0000256" key="8">
    <source>
        <dbReference type="ARBA" id="ARBA00023136"/>
    </source>
</evidence>
<dbReference type="OrthoDB" id="9768177at2"/>
<dbReference type="InterPro" id="IPR037066">
    <property type="entry name" value="Plug_dom_sf"/>
</dbReference>
<evidence type="ECO:0000256" key="3">
    <source>
        <dbReference type="ARBA" id="ARBA00022452"/>
    </source>
</evidence>
<keyword evidence="4" id="KW-0406">Ion transport</keyword>
<dbReference type="Pfam" id="PF07715">
    <property type="entry name" value="Plug"/>
    <property type="match status" value="1"/>
</dbReference>
<dbReference type="SUPFAM" id="SSF49464">
    <property type="entry name" value="Carboxypeptidase regulatory domain-like"/>
    <property type="match status" value="1"/>
</dbReference>
<evidence type="ECO:0000259" key="12">
    <source>
        <dbReference type="SMART" id="SM00965"/>
    </source>
</evidence>
<dbReference type="InterPro" id="IPR012910">
    <property type="entry name" value="Plug_dom"/>
</dbReference>
<dbReference type="PROSITE" id="PS52016">
    <property type="entry name" value="TONB_DEPENDENT_REC_3"/>
    <property type="match status" value="1"/>
</dbReference>
<dbReference type="NCBIfam" id="TIGR04057">
    <property type="entry name" value="SusC_RagA_signa"/>
    <property type="match status" value="1"/>
</dbReference>
<dbReference type="EMBL" id="FWXT01000001">
    <property type="protein sequence ID" value="SMC66065.1"/>
    <property type="molecule type" value="Genomic_DNA"/>
</dbReference>